<evidence type="ECO:0000256" key="1">
    <source>
        <dbReference type="SAM" id="MobiDB-lite"/>
    </source>
</evidence>
<feature type="compositionally biased region" description="Polar residues" evidence="1">
    <location>
        <begin position="21"/>
        <end position="35"/>
    </location>
</feature>
<protein>
    <submittedName>
        <fullName evidence="2">SFRICE_031275</fullName>
    </submittedName>
</protein>
<dbReference type="EMBL" id="ODYU01009862">
    <property type="protein sequence ID" value="SOQ54567.1"/>
    <property type="molecule type" value="Genomic_DNA"/>
</dbReference>
<feature type="region of interest" description="Disordered" evidence="1">
    <location>
        <begin position="1"/>
        <end position="106"/>
    </location>
</feature>
<feature type="compositionally biased region" description="Low complexity" evidence="1">
    <location>
        <begin position="80"/>
        <end position="89"/>
    </location>
</feature>
<organism evidence="2">
    <name type="scientific">Spodoptera frugiperda</name>
    <name type="common">Fall armyworm</name>
    <dbReference type="NCBI Taxonomy" id="7108"/>
    <lineage>
        <taxon>Eukaryota</taxon>
        <taxon>Metazoa</taxon>
        <taxon>Ecdysozoa</taxon>
        <taxon>Arthropoda</taxon>
        <taxon>Hexapoda</taxon>
        <taxon>Insecta</taxon>
        <taxon>Pterygota</taxon>
        <taxon>Neoptera</taxon>
        <taxon>Endopterygota</taxon>
        <taxon>Lepidoptera</taxon>
        <taxon>Glossata</taxon>
        <taxon>Ditrysia</taxon>
        <taxon>Noctuoidea</taxon>
        <taxon>Noctuidae</taxon>
        <taxon>Amphipyrinae</taxon>
        <taxon>Spodoptera</taxon>
    </lineage>
</organism>
<name>A0A2H1WNI1_SPOFR</name>
<evidence type="ECO:0000313" key="2">
    <source>
        <dbReference type="EMBL" id="SOQ54567.1"/>
    </source>
</evidence>
<proteinExistence type="predicted"/>
<gene>
    <name evidence="2" type="ORF">SFRICE_031275</name>
</gene>
<sequence length="106" mass="11527">MNSNQFHDLFGSQWPPDQHGGHSSASTMLHQSQGLPQGMQLKREPHTDGQQVMHNQMPMDITSGSVADSTSPPPGGNEGMYGSSMPGMYMDKKGPNSIRGQLKVKF</sequence>
<reference evidence="2" key="1">
    <citation type="submission" date="2016-07" db="EMBL/GenBank/DDBJ databases">
        <authorList>
            <person name="Bretaudeau A."/>
        </authorList>
    </citation>
    <scope>NUCLEOTIDE SEQUENCE</scope>
    <source>
        <strain evidence="2">Rice</strain>
        <tissue evidence="2">Whole body</tissue>
    </source>
</reference>
<dbReference type="AlphaFoldDB" id="A0A2H1WNI1"/>
<accession>A0A2H1WNI1</accession>